<gene>
    <name evidence="2" type="ORF">UU50_C0017G0005</name>
</gene>
<comment type="caution">
    <text evidence="2">The sequence shown here is derived from an EMBL/GenBank/DDBJ whole genome shotgun (WGS) entry which is preliminary data.</text>
</comment>
<sequence>MKFKSIGLGIVLLVLILVGGIFLWHGRQQITPQETLVSYFDFLVIEDYESAVEIFYPLDGNGDYDWSMVTQYRHTKTKSSTKAEELANYCEAVGTCLKVEVLSSEQTGDDLYKFTVQFINSDDSILLYGPFGGMTEEEMQPETKFQYYVKKIDNVYKVITPPLYRP</sequence>
<keyword evidence="1" id="KW-0472">Membrane</keyword>
<dbReference type="AlphaFoldDB" id="A0A0G0VFM1"/>
<accession>A0A0G0VFM1</accession>
<name>A0A0G0VFM1_9BACT</name>
<evidence type="ECO:0000256" key="1">
    <source>
        <dbReference type="SAM" id="Phobius"/>
    </source>
</evidence>
<keyword evidence="1" id="KW-1133">Transmembrane helix</keyword>
<organism evidence="2 3">
    <name type="scientific">Candidatus Uhrbacteria bacterium GW2011_GWC1_41_20</name>
    <dbReference type="NCBI Taxonomy" id="1618983"/>
    <lineage>
        <taxon>Bacteria</taxon>
        <taxon>Candidatus Uhriibacteriota</taxon>
    </lineage>
</organism>
<dbReference type="EMBL" id="LCAW01000017">
    <property type="protein sequence ID" value="KKR98446.1"/>
    <property type="molecule type" value="Genomic_DNA"/>
</dbReference>
<keyword evidence="1" id="KW-0812">Transmembrane</keyword>
<proteinExistence type="predicted"/>
<feature type="transmembrane region" description="Helical" evidence="1">
    <location>
        <begin position="6"/>
        <end position="24"/>
    </location>
</feature>
<evidence type="ECO:0000313" key="2">
    <source>
        <dbReference type="EMBL" id="KKR98446.1"/>
    </source>
</evidence>
<evidence type="ECO:0000313" key="3">
    <source>
        <dbReference type="Proteomes" id="UP000033930"/>
    </source>
</evidence>
<dbReference type="Proteomes" id="UP000033930">
    <property type="component" value="Unassembled WGS sequence"/>
</dbReference>
<reference evidence="2 3" key="1">
    <citation type="journal article" date="2015" name="Nature">
        <title>rRNA introns, odd ribosomes, and small enigmatic genomes across a large radiation of phyla.</title>
        <authorList>
            <person name="Brown C.T."/>
            <person name="Hug L.A."/>
            <person name="Thomas B.C."/>
            <person name="Sharon I."/>
            <person name="Castelle C.J."/>
            <person name="Singh A."/>
            <person name="Wilkins M.J."/>
            <person name="Williams K.H."/>
            <person name="Banfield J.F."/>
        </authorList>
    </citation>
    <scope>NUCLEOTIDE SEQUENCE [LARGE SCALE GENOMIC DNA]</scope>
</reference>
<protein>
    <submittedName>
        <fullName evidence="2">Uncharacterized protein</fullName>
    </submittedName>
</protein>